<protein>
    <submittedName>
        <fullName evidence="1">Uncharacterized protein</fullName>
    </submittedName>
</protein>
<accession>A0A8S5NFQ9</accession>
<dbReference type="EMBL" id="BK015155">
    <property type="protein sequence ID" value="DAD93220.1"/>
    <property type="molecule type" value="Genomic_DNA"/>
</dbReference>
<sequence length="75" mass="8575">MLRIKVFQNGSNRIYNTNTFKEGESKSEFYNFLDAITHIDIGNKKLIGLEDAVTNTKVFISPMMCLIEVEEVADE</sequence>
<reference evidence="1" key="1">
    <citation type="journal article" date="2021" name="Proc. Natl. Acad. Sci. U.S.A.">
        <title>A Catalog of Tens of Thousands of Viruses from Human Metagenomes Reveals Hidden Associations with Chronic Diseases.</title>
        <authorList>
            <person name="Tisza M.J."/>
            <person name="Buck C.B."/>
        </authorList>
    </citation>
    <scope>NUCLEOTIDE SEQUENCE</scope>
    <source>
        <strain evidence="1">CtUSJ1</strain>
    </source>
</reference>
<evidence type="ECO:0000313" key="1">
    <source>
        <dbReference type="EMBL" id="DAD93220.1"/>
    </source>
</evidence>
<name>A0A8S5NFQ9_9CAUD</name>
<organism evidence="1">
    <name type="scientific">Podoviridae sp. ctUSJ1</name>
    <dbReference type="NCBI Taxonomy" id="2826558"/>
    <lineage>
        <taxon>Viruses</taxon>
        <taxon>Duplodnaviria</taxon>
        <taxon>Heunggongvirae</taxon>
        <taxon>Uroviricota</taxon>
        <taxon>Caudoviricetes</taxon>
    </lineage>
</organism>
<proteinExistence type="predicted"/>